<dbReference type="Proteomes" id="UP000249402">
    <property type="component" value="Unassembled WGS sequence"/>
</dbReference>
<dbReference type="AlphaFoldDB" id="A0A395H0J8"/>
<organism evidence="1 2">
    <name type="scientific">Aspergillus ibericus CBS 121593</name>
    <dbReference type="NCBI Taxonomy" id="1448316"/>
    <lineage>
        <taxon>Eukaryota</taxon>
        <taxon>Fungi</taxon>
        <taxon>Dikarya</taxon>
        <taxon>Ascomycota</taxon>
        <taxon>Pezizomycotina</taxon>
        <taxon>Eurotiomycetes</taxon>
        <taxon>Eurotiomycetidae</taxon>
        <taxon>Eurotiales</taxon>
        <taxon>Aspergillaceae</taxon>
        <taxon>Aspergillus</taxon>
        <taxon>Aspergillus subgen. Circumdati</taxon>
    </lineage>
</organism>
<name>A0A395H0J8_9EURO</name>
<reference evidence="1 2" key="1">
    <citation type="submission" date="2018-02" db="EMBL/GenBank/DDBJ databases">
        <title>The genomes of Aspergillus section Nigri reveals drivers in fungal speciation.</title>
        <authorList>
            <consortium name="DOE Joint Genome Institute"/>
            <person name="Vesth T.C."/>
            <person name="Nybo J."/>
            <person name="Theobald S."/>
            <person name="Brandl J."/>
            <person name="Frisvad J.C."/>
            <person name="Nielsen K.F."/>
            <person name="Lyhne E.K."/>
            <person name="Kogle M.E."/>
            <person name="Kuo A."/>
            <person name="Riley R."/>
            <person name="Clum A."/>
            <person name="Nolan M."/>
            <person name="Lipzen A."/>
            <person name="Salamov A."/>
            <person name="Henrissat B."/>
            <person name="Wiebenga A."/>
            <person name="De vries R.P."/>
            <person name="Grigoriev I.V."/>
            <person name="Mortensen U.H."/>
            <person name="Andersen M.R."/>
            <person name="Baker S.E."/>
        </authorList>
    </citation>
    <scope>NUCLEOTIDE SEQUENCE [LARGE SCALE GENOMIC DNA]</scope>
    <source>
        <strain evidence="1 2">CBS 121593</strain>
    </source>
</reference>
<evidence type="ECO:0000313" key="2">
    <source>
        <dbReference type="Proteomes" id="UP000249402"/>
    </source>
</evidence>
<dbReference type="EMBL" id="KZ824440">
    <property type="protein sequence ID" value="RAL00468.1"/>
    <property type="molecule type" value="Genomic_DNA"/>
</dbReference>
<accession>A0A395H0J8</accession>
<dbReference type="GO" id="GO:0001228">
    <property type="term" value="F:DNA-binding transcription activator activity, RNA polymerase II-specific"/>
    <property type="evidence" value="ECO:0007669"/>
    <property type="project" value="TreeGrafter"/>
</dbReference>
<sequence length="121" mass="13562">MHRNHTLGESNARHQGDLYGFVLGELRLAFESISSDSEDGIITAVFWWIFRIPSDFLDSVANRQPFALVVLVFFGALMHRLRGQWWMGDWAGKVTREIRASLDGHGGLGGFIPWGLLFGAS</sequence>
<dbReference type="PANTHER" id="PTHR47784:SF5">
    <property type="entry name" value="STEROL UPTAKE CONTROL PROTEIN 2"/>
    <property type="match status" value="1"/>
</dbReference>
<dbReference type="VEuPathDB" id="FungiDB:BO80DRAFT_99195"/>
<dbReference type="PANTHER" id="PTHR47784">
    <property type="entry name" value="STEROL UPTAKE CONTROL PROTEIN 2"/>
    <property type="match status" value="1"/>
</dbReference>
<protein>
    <submittedName>
        <fullName evidence="1">Uncharacterized protein</fullName>
    </submittedName>
</protein>
<dbReference type="STRING" id="1448316.A0A395H0J8"/>
<dbReference type="OrthoDB" id="4488281at2759"/>
<keyword evidence="2" id="KW-1185">Reference proteome</keyword>
<dbReference type="RefSeq" id="XP_025574795.1">
    <property type="nucleotide sequence ID" value="XM_025724991.1"/>
</dbReference>
<gene>
    <name evidence="1" type="ORF">BO80DRAFT_99195</name>
</gene>
<dbReference type="InterPro" id="IPR053157">
    <property type="entry name" value="Sterol_Uptake_Regulator"/>
</dbReference>
<dbReference type="GeneID" id="37229856"/>
<proteinExistence type="predicted"/>
<evidence type="ECO:0000313" key="1">
    <source>
        <dbReference type="EMBL" id="RAL00468.1"/>
    </source>
</evidence>